<dbReference type="EMBL" id="JASNVW010000005">
    <property type="protein sequence ID" value="MDK6029203.1"/>
    <property type="molecule type" value="Genomic_DNA"/>
</dbReference>
<comment type="caution">
    <text evidence="1">The sequence shown here is derived from an EMBL/GenBank/DDBJ whole genome shotgun (WGS) entry which is preliminary data.</text>
</comment>
<organism evidence="1 2">
    <name type="scientific">Ignisphaera cupida</name>
    <dbReference type="NCBI Taxonomy" id="3050454"/>
    <lineage>
        <taxon>Archaea</taxon>
        <taxon>Thermoproteota</taxon>
        <taxon>Thermoprotei</taxon>
        <taxon>Desulfurococcales</taxon>
        <taxon>Desulfurococcaceae</taxon>
        <taxon>Ignisphaera</taxon>
    </lineage>
</organism>
<reference evidence="1 2" key="1">
    <citation type="submission" date="2023-05" db="EMBL/GenBank/DDBJ databases">
        <title>A new hyperthermophilic archaea 'Ignisphaera cupida' sp. nov. and description of the family 'Ignisphaeraceae' fam. nov.</title>
        <authorList>
            <person name="Podosokorskaya O.A."/>
            <person name="Elcheninov A.G."/>
            <person name="Klukina A."/>
            <person name="Merkel A.Y."/>
        </authorList>
    </citation>
    <scope>NUCLEOTIDE SEQUENCE [LARGE SCALE GENOMIC DNA]</scope>
    <source>
        <strain evidence="1 2">4213-co</strain>
    </source>
</reference>
<accession>A0ABD4Z8E4</accession>
<sequence>MVFEAKRVVGIDPGTKSFDVVCVEGSRVVYEKSIDTVELVKKPELLIDAVNEVGADYVVAPSGYGVPVTRGDEVFDAEKFTIEILLLSSEEDIRRGFELGEIGAQVYVAMAKLAKHIVGSYGSRVFFIPSIVLLPTIPFYRKLNKIDMGTADKLAATFIAIHTFAKDKGIDYSDVNIIVAELGYGYNAAIAVENGEIVDAVGGTTASIGTLTAGSLDLEIVAHAGKWERWDVFYGGIFHFAKAYDLNIFVKAYENSEEPLASLFTSFVEGIAKDIAKVKTVFKNPKKVETIVLTGRHSKVPLVVKLLREYLPDMEIRPCGMLEGASISKEAGQGYAAIGEGLAGGYFSKLVKHMGIDKACGTVADYVAHPRAEEFKNNLVKRYKELVKNPRLCK</sequence>
<dbReference type="RefSeq" id="WP_285274188.1">
    <property type="nucleotide sequence ID" value="NZ_JASNVW010000005.1"/>
</dbReference>
<dbReference type="InterPro" id="IPR043129">
    <property type="entry name" value="ATPase_NBD"/>
</dbReference>
<dbReference type="AlphaFoldDB" id="A0ABD4Z8E4"/>
<evidence type="ECO:0000313" key="2">
    <source>
        <dbReference type="Proteomes" id="UP001529235"/>
    </source>
</evidence>
<gene>
    <name evidence="1" type="ORF">QPL79_07485</name>
</gene>
<keyword evidence="2" id="KW-1185">Reference proteome</keyword>
<dbReference type="Gene3D" id="3.30.420.40">
    <property type="match status" value="1"/>
</dbReference>
<name>A0ABD4Z8E4_9CREN</name>
<dbReference type="Pfam" id="PF07318">
    <property type="entry name" value="DUF1464"/>
    <property type="match status" value="1"/>
</dbReference>
<dbReference type="SUPFAM" id="SSF53067">
    <property type="entry name" value="Actin-like ATPase domain"/>
    <property type="match status" value="1"/>
</dbReference>
<proteinExistence type="predicted"/>
<dbReference type="InterPro" id="IPR009927">
    <property type="entry name" value="DUF1464"/>
</dbReference>
<evidence type="ECO:0000313" key="1">
    <source>
        <dbReference type="EMBL" id="MDK6029203.1"/>
    </source>
</evidence>
<protein>
    <submittedName>
        <fullName evidence="1">DUF1464 family protein</fullName>
    </submittedName>
</protein>
<dbReference type="Proteomes" id="UP001529235">
    <property type="component" value="Unassembled WGS sequence"/>
</dbReference>